<dbReference type="PANTHER" id="PTHR43713:SF3">
    <property type="entry name" value="GLUTAMATE-1-SEMIALDEHYDE 2,1-AMINOMUTASE 1, CHLOROPLASTIC-RELATED"/>
    <property type="match status" value="1"/>
</dbReference>
<keyword evidence="2 3" id="KW-0663">Pyridoxal phosphate</keyword>
<dbReference type="EMBL" id="JACHMY010000001">
    <property type="protein sequence ID" value="MBB5834114.1"/>
    <property type="molecule type" value="Genomic_DNA"/>
</dbReference>
<dbReference type="Gene3D" id="3.90.1150.10">
    <property type="entry name" value="Aspartate Aminotransferase, domain 1"/>
    <property type="match status" value="1"/>
</dbReference>
<dbReference type="InterPro" id="IPR015424">
    <property type="entry name" value="PyrdxlP-dep_Trfase"/>
</dbReference>
<dbReference type="InterPro" id="IPR005814">
    <property type="entry name" value="Aminotrans_3"/>
</dbReference>
<evidence type="ECO:0000256" key="2">
    <source>
        <dbReference type="ARBA" id="ARBA00022898"/>
    </source>
</evidence>
<sequence length="441" mass="47015">MSTGEKSFQRSGDLNARLHAAVPGGAHTYAKGEDQYPAGLAPVITHGLGAHVWDADGNEYVEYGSGLRSVSLGHAHPRVVEAVRRELDRGSNFVRPSVLELEAAERFLGTVRTAEMVKFAKSGSDVTTAAVKLARAVTGRPLVAICADQPFFSTDDWFIAATPMSAGIPAAVSELTVGFPYGDLAATEQVLREHDGNISCLILEPATQHDPPAGYLAGLRDLAHRYGCLLIFDEMITGFRWSETGAQGVYGVTPDLSTFGKALGNGFAVSALAGRRELMERGGLRDSRERVFLLSTTHGAETHSLAAAMAVFDTYETEGVTARLHALGDRLAAGVREVAAAAGVADHVVVRGRASNLVFATLDQQLEPSQEYRTLFLRELILGGVIGPSFVVSAALTTEDIDHTVEVVGRACAVYRKALDAGDPTAWTGGRPVKPVFRRFA</sequence>
<protein>
    <submittedName>
        <fullName evidence="4">Glutamate-1-semialdehyde 2,1-aminomutase</fullName>
        <ecNumber evidence="4">5.4.3.8</ecNumber>
    </submittedName>
</protein>
<dbReference type="EC" id="5.4.3.8" evidence="4"/>
<dbReference type="Gene3D" id="3.40.640.10">
    <property type="entry name" value="Type I PLP-dependent aspartate aminotransferase-like (Major domain)"/>
    <property type="match status" value="1"/>
</dbReference>
<name>A0A7W9J2F7_9ACTN</name>
<evidence type="ECO:0000256" key="3">
    <source>
        <dbReference type="RuleBase" id="RU003560"/>
    </source>
</evidence>
<comment type="caution">
    <text evidence="4">The sequence shown here is derived from an EMBL/GenBank/DDBJ whole genome shotgun (WGS) entry which is preliminary data.</text>
</comment>
<evidence type="ECO:0000256" key="1">
    <source>
        <dbReference type="ARBA" id="ARBA00001933"/>
    </source>
</evidence>
<reference evidence="4 5" key="1">
    <citation type="submission" date="2020-08" db="EMBL/GenBank/DDBJ databases">
        <title>Sequencing the genomes of 1000 actinobacteria strains.</title>
        <authorList>
            <person name="Klenk H.-P."/>
        </authorList>
    </citation>
    <scope>NUCLEOTIDE SEQUENCE [LARGE SCALE GENOMIC DNA]</scope>
    <source>
        <strain evidence="4 5">DSM 28967</strain>
    </source>
</reference>
<dbReference type="InterPro" id="IPR015421">
    <property type="entry name" value="PyrdxlP-dep_Trfase_major"/>
</dbReference>
<dbReference type="GO" id="GO:0030170">
    <property type="term" value="F:pyridoxal phosphate binding"/>
    <property type="evidence" value="ECO:0007669"/>
    <property type="project" value="InterPro"/>
</dbReference>
<dbReference type="InterPro" id="IPR015422">
    <property type="entry name" value="PyrdxlP-dep_Trfase_small"/>
</dbReference>
<accession>A0A7W9J2F7</accession>
<dbReference type="GO" id="GO:0042286">
    <property type="term" value="F:glutamate-1-semialdehyde 2,1-aminomutase activity"/>
    <property type="evidence" value="ECO:0007669"/>
    <property type="project" value="UniProtKB-EC"/>
</dbReference>
<dbReference type="PANTHER" id="PTHR43713">
    <property type="entry name" value="GLUTAMATE-1-SEMIALDEHYDE 2,1-AMINOMUTASE"/>
    <property type="match status" value="1"/>
</dbReference>
<organism evidence="4 5">
    <name type="scientific">Kribbella italica</name>
    <dbReference type="NCBI Taxonomy" id="1540520"/>
    <lineage>
        <taxon>Bacteria</taxon>
        <taxon>Bacillati</taxon>
        <taxon>Actinomycetota</taxon>
        <taxon>Actinomycetes</taxon>
        <taxon>Propionibacteriales</taxon>
        <taxon>Kribbellaceae</taxon>
        <taxon>Kribbella</taxon>
    </lineage>
</organism>
<dbReference type="Proteomes" id="UP000549971">
    <property type="component" value="Unassembled WGS sequence"/>
</dbReference>
<dbReference type="GO" id="GO:0008483">
    <property type="term" value="F:transaminase activity"/>
    <property type="evidence" value="ECO:0007669"/>
    <property type="project" value="InterPro"/>
</dbReference>
<dbReference type="SUPFAM" id="SSF53383">
    <property type="entry name" value="PLP-dependent transferases"/>
    <property type="match status" value="1"/>
</dbReference>
<proteinExistence type="inferred from homology"/>
<evidence type="ECO:0000313" key="4">
    <source>
        <dbReference type="EMBL" id="MBB5834114.1"/>
    </source>
</evidence>
<dbReference type="RefSeq" id="WP_184793924.1">
    <property type="nucleotide sequence ID" value="NZ_JACHMY010000001.1"/>
</dbReference>
<dbReference type="NCBIfam" id="NF004856">
    <property type="entry name" value="PRK06209.1"/>
    <property type="match status" value="1"/>
</dbReference>
<evidence type="ECO:0000313" key="5">
    <source>
        <dbReference type="Proteomes" id="UP000549971"/>
    </source>
</evidence>
<comment type="cofactor">
    <cofactor evidence="1">
        <name>pyridoxal 5'-phosphate</name>
        <dbReference type="ChEBI" id="CHEBI:597326"/>
    </cofactor>
</comment>
<dbReference type="Pfam" id="PF00202">
    <property type="entry name" value="Aminotran_3"/>
    <property type="match status" value="1"/>
</dbReference>
<keyword evidence="4" id="KW-0413">Isomerase</keyword>
<dbReference type="AlphaFoldDB" id="A0A7W9J2F7"/>
<comment type="similarity">
    <text evidence="3">Belongs to the class-III pyridoxal-phosphate-dependent aminotransferase family.</text>
</comment>
<keyword evidence="5" id="KW-1185">Reference proteome</keyword>
<gene>
    <name evidence="4" type="ORF">HDA39_000848</name>
</gene>